<evidence type="ECO:0000313" key="3">
    <source>
        <dbReference type="Proteomes" id="UP000286317"/>
    </source>
</evidence>
<dbReference type="Pfam" id="PF12708">
    <property type="entry name" value="Pect-lyase_RHGA_epim"/>
    <property type="match status" value="1"/>
</dbReference>
<dbReference type="InterPro" id="IPR024535">
    <property type="entry name" value="RHGA/B-epi-like_pectate_lyase"/>
</dbReference>
<feature type="domain" description="Rhamnogalacturonase A/B/Epimerase-like pectate lyase" evidence="1">
    <location>
        <begin position="2"/>
        <end position="216"/>
    </location>
</feature>
<evidence type="ECO:0000259" key="1">
    <source>
        <dbReference type="Pfam" id="PF12708"/>
    </source>
</evidence>
<sequence length="362" mass="40932">MIINAKQFGLKGKSKYADTRAMQKALNYAKKHKPTTIYVPEGEYHIRKPLVIYDSTTLVLDEAAVLKRCGKDTMLKNGRRFKLYYGYKGNSHIHISGGTFDMNGFNYPYNNTTMCMGHAEDIQIQNVTFKDVVGGHCLDACGINGLYINNCEFLGFRDLDGTRFFSEAVQIDIQVPGAFPKFGATDGTITKNVIIEHCYFGNSNTPTMQTWNRAIGSHASRYDQYYQNIHIRYNTFDGLNQYALTPLKSKDTYIHHNIFKNCTGGIRFLAVKDGKNAKDLKGKEQGTQAGSNLNIYQNSFIGKMSKESIRIQSYNDVKHQTVLIADNSFKDSSQSIHLQDIASLILFNNKDSDIKIKKVRVE</sequence>
<dbReference type="SUPFAM" id="SSF51126">
    <property type="entry name" value="Pectin lyase-like"/>
    <property type="match status" value="1"/>
</dbReference>
<keyword evidence="2" id="KW-0456">Lyase</keyword>
<comment type="caution">
    <text evidence="2">The sequence shown here is derived from an EMBL/GenBank/DDBJ whole genome shotgun (WGS) entry which is preliminary data.</text>
</comment>
<name>A0A418IG14_9STAP</name>
<dbReference type="InterPro" id="IPR011050">
    <property type="entry name" value="Pectin_lyase_fold/virulence"/>
</dbReference>
<reference evidence="2 3" key="1">
    <citation type="journal article" date="2016" name="Front. Microbiol.">
        <title>Comprehensive Phylogenetic Analysis of Bovine Non-aureus Staphylococci Species Based on Whole-Genome Sequencing.</title>
        <authorList>
            <person name="Naushad S."/>
            <person name="Barkema H.W."/>
            <person name="Luby C."/>
            <person name="Condas L.A."/>
            <person name="Nobrega D.B."/>
            <person name="Carson D.A."/>
            <person name="De Buck J."/>
        </authorList>
    </citation>
    <scope>NUCLEOTIDE SEQUENCE [LARGE SCALE GENOMIC DNA]</scope>
    <source>
        <strain evidence="2 3">SNUC 4554</strain>
    </source>
</reference>
<dbReference type="Gene3D" id="2.160.20.10">
    <property type="entry name" value="Single-stranded right-handed beta-helix, Pectin lyase-like"/>
    <property type="match status" value="1"/>
</dbReference>
<keyword evidence="3" id="KW-1185">Reference proteome</keyword>
<dbReference type="InterPro" id="IPR012334">
    <property type="entry name" value="Pectin_lyas_fold"/>
</dbReference>
<dbReference type="InterPro" id="IPR006626">
    <property type="entry name" value="PbH1"/>
</dbReference>
<dbReference type="AlphaFoldDB" id="A0A418IG14"/>
<accession>A0A418IG14</accession>
<dbReference type="OrthoDB" id="2404754at2"/>
<dbReference type="GO" id="GO:0016829">
    <property type="term" value="F:lyase activity"/>
    <property type="evidence" value="ECO:0007669"/>
    <property type="project" value="UniProtKB-KW"/>
</dbReference>
<proteinExistence type="predicted"/>
<protein>
    <submittedName>
        <fullName evidence="2">Pectate lyase</fullName>
    </submittedName>
</protein>
<dbReference type="Proteomes" id="UP000286317">
    <property type="component" value="Unassembled WGS sequence"/>
</dbReference>
<dbReference type="RefSeq" id="WP_119585196.1">
    <property type="nucleotide sequence ID" value="NZ_JAWVBH010000001.1"/>
</dbReference>
<organism evidence="2 3">
    <name type="scientific">Staphylococcus shinii</name>
    <dbReference type="NCBI Taxonomy" id="2912228"/>
    <lineage>
        <taxon>Bacteria</taxon>
        <taxon>Bacillati</taxon>
        <taxon>Bacillota</taxon>
        <taxon>Bacilli</taxon>
        <taxon>Bacillales</taxon>
        <taxon>Staphylococcaceae</taxon>
        <taxon>Staphylococcus</taxon>
    </lineage>
</organism>
<gene>
    <name evidence="2" type="ORF">BU112_06380</name>
</gene>
<dbReference type="SMART" id="SM00710">
    <property type="entry name" value="PbH1"/>
    <property type="match status" value="4"/>
</dbReference>
<evidence type="ECO:0000313" key="2">
    <source>
        <dbReference type="EMBL" id="RIN01228.1"/>
    </source>
</evidence>
<dbReference type="EMBL" id="QXUF01000034">
    <property type="protein sequence ID" value="RIN01228.1"/>
    <property type="molecule type" value="Genomic_DNA"/>
</dbReference>